<comment type="function">
    <text evidence="2">Hydrolyzes RNA 2',3'-cyclic phosphodiester to an RNA 2'-phosphomonoester.</text>
</comment>
<gene>
    <name evidence="3" type="primary">thpR</name>
    <name evidence="3" type="ORF">ACFO6Q_08730</name>
</gene>
<comment type="catalytic activity">
    <reaction evidence="2">
        <text>a 3'-end 2',3'-cyclophospho-ribonucleotide-RNA + H2O = a 3'-end 2'-phospho-ribonucleotide-RNA + H(+)</text>
        <dbReference type="Rhea" id="RHEA:11828"/>
        <dbReference type="Rhea" id="RHEA-COMP:10464"/>
        <dbReference type="Rhea" id="RHEA-COMP:17353"/>
        <dbReference type="ChEBI" id="CHEBI:15377"/>
        <dbReference type="ChEBI" id="CHEBI:15378"/>
        <dbReference type="ChEBI" id="CHEBI:83064"/>
        <dbReference type="ChEBI" id="CHEBI:173113"/>
        <dbReference type="EC" id="3.1.4.58"/>
    </reaction>
</comment>
<dbReference type="Pfam" id="PF13563">
    <property type="entry name" value="2_5_RNA_ligase2"/>
    <property type="match status" value="1"/>
</dbReference>
<name>A0ABV9QUG3_9GAMM</name>
<dbReference type="PANTHER" id="PTHR35561:SF1">
    <property type="entry name" value="RNA 2',3'-CYCLIC PHOSPHODIESTERASE"/>
    <property type="match status" value="1"/>
</dbReference>
<feature type="short sequence motif" description="HXTX 2" evidence="2">
    <location>
        <begin position="153"/>
        <end position="156"/>
    </location>
</feature>
<reference evidence="4" key="1">
    <citation type="journal article" date="2019" name="Int. J. Syst. Evol. Microbiol.">
        <title>The Global Catalogue of Microorganisms (GCM) 10K type strain sequencing project: providing services to taxonomists for standard genome sequencing and annotation.</title>
        <authorList>
            <consortium name="The Broad Institute Genomics Platform"/>
            <consortium name="The Broad Institute Genome Sequencing Center for Infectious Disease"/>
            <person name="Wu L."/>
            <person name="Ma J."/>
        </authorList>
    </citation>
    <scope>NUCLEOTIDE SEQUENCE [LARGE SCALE GENOMIC DNA]</scope>
    <source>
        <strain evidence="4">CCUG 30340</strain>
    </source>
</reference>
<dbReference type="RefSeq" id="WP_380020259.1">
    <property type="nucleotide sequence ID" value="NZ_JBHSHD010000007.1"/>
</dbReference>
<feature type="short sequence motif" description="HXTX 1" evidence="2">
    <location>
        <begin position="64"/>
        <end position="67"/>
    </location>
</feature>
<evidence type="ECO:0000313" key="3">
    <source>
        <dbReference type="EMBL" id="MFC4820408.1"/>
    </source>
</evidence>
<keyword evidence="4" id="KW-1185">Reference proteome</keyword>
<sequence>MSPRRAAAPDQPSLAGFDAAEPTDRLFLAVYPDAATAARIAALAADLRQRYALHGKPLATDRLHVTLHHLGDYVGVPNDVVRMATEAAGRVACAPFEVSFDRVASFSARHSRRPFVLLGEEGTVSMAALQRSLGQALGAGGLARWVAPQFTPHVTLLYDDALVPAQAVEPVRWRVEEFVLVRSLLGQSRHVPLARWALRD</sequence>
<organism evidence="3 4">
    <name type="scientific">Dokdonella ginsengisoli</name>
    <dbReference type="NCBI Taxonomy" id="363846"/>
    <lineage>
        <taxon>Bacteria</taxon>
        <taxon>Pseudomonadati</taxon>
        <taxon>Pseudomonadota</taxon>
        <taxon>Gammaproteobacteria</taxon>
        <taxon>Lysobacterales</taxon>
        <taxon>Rhodanobacteraceae</taxon>
        <taxon>Dokdonella</taxon>
    </lineage>
</organism>
<keyword evidence="1 2" id="KW-0378">Hydrolase</keyword>
<feature type="active site" description="Proton acceptor" evidence="2">
    <location>
        <position position="153"/>
    </location>
</feature>
<feature type="active site" description="Proton donor" evidence="2">
    <location>
        <position position="64"/>
    </location>
</feature>
<dbReference type="NCBIfam" id="TIGR02258">
    <property type="entry name" value="2_5_ligase"/>
    <property type="match status" value="1"/>
</dbReference>
<dbReference type="EMBL" id="JBHSHD010000007">
    <property type="protein sequence ID" value="MFC4820408.1"/>
    <property type="molecule type" value="Genomic_DNA"/>
</dbReference>
<dbReference type="Gene3D" id="3.90.1140.10">
    <property type="entry name" value="Cyclic phosphodiesterase"/>
    <property type="match status" value="1"/>
</dbReference>
<evidence type="ECO:0000256" key="1">
    <source>
        <dbReference type="ARBA" id="ARBA00022801"/>
    </source>
</evidence>
<dbReference type="InterPro" id="IPR009097">
    <property type="entry name" value="Cyclic_Pdiesterase"/>
</dbReference>
<comment type="similarity">
    <text evidence="2">Belongs to the 2H phosphoesterase superfamily. ThpR family.</text>
</comment>
<evidence type="ECO:0000313" key="4">
    <source>
        <dbReference type="Proteomes" id="UP001595886"/>
    </source>
</evidence>
<dbReference type="HAMAP" id="MF_01940">
    <property type="entry name" value="RNA_CPDase"/>
    <property type="match status" value="1"/>
</dbReference>
<dbReference type="Proteomes" id="UP001595886">
    <property type="component" value="Unassembled WGS sequence"/>
</dbReference>
<comment type="caution">
    <text evidence="3">The sequence shown here is derived from an EMBL/GenBank/DDBJ whole genome shotgun (WGS) entry which is preliminary data.</text>
</comment>
<dbReference type="InterPro" id="IPR004175">
    <property type="entry name" value="RNA_CPDase"/>
</dbReference>
<proteinExistence type="inferred from homology"/>
<dbReference type="EC" id="3.1.4.58" evidence="2"/>
<dbReference type="PANTHER" id="PTHR35561">
    <property type="entry name" value="RNA 2',3'-CYCLIC PHOSPHODIESTERASE"/>
    <property type="match status" value="1"/>
</dbReference>
<accession>A0ABV9QUG3</accession>
<protein>
    <recommendedName>
        <fullName evidence="2">RNA 2',3'-cyclic phosphodiesterase</fullName>
        <shortName evidence="2">RNA 2',3'-CPDase</shortName>
        <ecNumber evidence="2">3.1.4.58</ecNumber>
    </recommendedName>
</protein>
<dbReference type="SUPFAM" id="SSF55144">
    <property type="entry name" value="LigT-like"/>
    <property type="match status" value="1"/>
</dbReference>
<evidence type="ECO:0000256" key="2">
    <source>
        <dbReference type="HAMAP-Rule" id="MF_01940"/>
    </source>
</evidence>